<evidence type="ECO:0000256" key="1">
    <source>
        <dbReference type="ARBA" id="ARBA00005417"/>
    </source>
</evidence>
<proteinExistence type="inferred from homology"/>
<evidence type="ECO:0000259" key="6">
    <source>
        <dbReference type="PROSITE" id="PS50893"/>
    </source>
</evidence>
<dbReference type="GO" id="GO:0005524">
    <property type="term" value="F:ATP binding"/>
    <property type="evidence" value="ECO:0007669"/>
    <property type="project" value="UniProtKB-KW"/>
</dbReference>
<dbReference type="PANTHER" id="PTHR42798">
    <property type="entry name" value="LIPOPROTEIN-RELEASING SYSTEM ATP-BINDING PROTEIN LOLD"/>
    <property type="match status" value="1"/>
</dbReference>
<dbReference type="Proteomes" id="UP000032552">
    <property type="component" value="Unassembled WGS sequence"/>
</dbReference>
<evidence type="ECO:0000256" key="3">
    <source>
        <dbReference type="ARBA" id="ARBA00022741"/>
    </source>
</evidence>
<evidence type="ECO:0000256" key="5">
    <source>
        <dbReference type="ARBA" id="ARBA00022970"/>
    </source>
</evidence>
<sequence>MAILEVSNLSKIFGQRHDRVRALNDLSFQVNAGEFVGIMGPSGAGKSTLLNILATIETPSTGKVNIAGNDLEALNERQQAAFRRDHLGFVFQDFNLLDDMTVTQNVLLPLTLQQDLQPDRAERLQTVANHLNLTPILQAFPGELSMGQRQRVAAARAVITQPDLLLADEPTGSLDSLAATDFLNYLRQLNEKEKTTILMVTHDPFTASFASRIIFIKDGAFFAEVTRGKSRQQFFDRIIDMEATVSGGGHTRVASD</sequence>
<evidence type="ECO:0000313" key="7">
    <source>
        <dbReference type="EMBL" id="GAN37688.1"/>
    </source>
</evidence>
<dbReference type="InterPro" id="IPR003439">
    <property type="entry name" value="ABC_transporter-like_ATP-bd"/>
</dbReference>
<keyword evidence="2" id="KW-0813">Transport</keyword>
<dbReference type="EMBL" id="BAYM01000246">
    <property type="protein sequence ID" value="GAN37688.1"/>
    <property type="molecule type" value="Genomic_DNA"/>
</dbReference>
<comment type="similarity">
    <text evidence="1">Belongs to the ABC transporter superfamily.</text>
</comment>
<dbReference type="PANTHER" id="PTHR42798:SF7">
    <property type="entry name" value="ALPHA-D-RIBOSE 1-METHYLPHOSPHONATE 5-TRIPHOSPHATE SYNTHASE SUBUNIT PHNL"/>
    <property type="match status" value="1"/>
</dbReference>
<dbReference type="GO" id="GO:0006865">
    <property type="term" value="P:amino acid transport"/>
    <property type="evidence" value="ECO:0007669"/>
    <property type="project" value="UniProtKB-KW"/>
</dbReference>
<organism evidence="7 8">
    <name type="scientific">Lacticaseibacillus paracasei NRIC 0644</name>
    <dbReference type="NCBI Taxonomy" id="1435038"/>
    <lineage>
        <taxon>Bacteria</taxon>
        <taxon>Bacillati</taxon>
        <taxon>Bacillota</taxon>
        <taxon>Bacilli</taxon>
        <taxon>Lactobacillales</taxon>
        <taxon>Lactobacillaceae</taxon>
        <taxon>Lacticaseibacillus</taxon>
    </lineage>
</organism>
<dbReference type="InterPro" id="IPR003593">
    <property type="entry name" value="AAA+_ATPase"/>
</dbReference>
<dbReference type="GeneID" id="57090442"/>
<dbReference type="Pfam" id="PF00005">
    <property type="entry name" value="ABC_tran"/>
    <property type="match status" value="1"/>
</dbReference>
<dbReference type="FunFam" id="3.40.50.300:FF:000032">
    <property type="entry name" value="Export ABC transporter ATP-binding protein"/>
    <property type="match status" value="1"/>
</dbReference>
<keyword evidence="3" id="KW-0547">Nucleotide-binding</keyword>
<name>A0A0C9QGN6_LACPA</name>
<dbReference type="SUPFAM" id="SSF52540">
    <property type="entry name" value="P-loop containing nucleoside triphosphate hydrolases"/>
    <property type="match status" value="1"/>
</dbReference>
<evidence type="ECO:0000256" key="2">
    <source>
        <dbReference type="ARBA" id="ARBA00022448"/>
    </source>
</evidence>
<dbReference type="InterPro" id="IPR017911">
    <property type="entry name" value="MacB-like_ATP-bd"/>
</dbReference>
<evidence type="ECO:0000256" key="4">
    <source>
        <dbReference type="ARBA" id="ARBA00022840"/>
    </source>
</evidence>
<dbReference type="SMART" id="SM00382">
    <property type="entry name" value="AAA"/>
    <property type="match status" value="1"/>
</dbReference>
<feature type="domain" description="ABC transporter" evidence="6">
    <location>
        <begin position="4"/>
        <end position="243"/>
    </location>
</feature>
<gene>
    <name evidence="7" type="ORF">LC0644_2277</name>
</gene>
<dbReference type="GO" id="GO:0098796">
    <property type="term" value="C:membrane protein complex"/>
    <property type="evidence" value="ECO:0007669"/>
    <property type="project" value="UniProtKB-ARBA"/>
</dbReference>
<accession>A0A0C9QGN6</accession>
<keyword evidence="5" id="KW-0029">Amino-acid transport</keyword>
<dbReference type="Gene3D" id="3.40.50.300">
    <property type="entry name" value="P-loop containing nucleotide triphosphate hydrolases"/>
    <property type="match status" value="1"/>
</dbReference>
<reference evidence="8" key="1">
    <citation type="submission" date="2014-05" db="EMBL/GenBank/DDBJ databases">
        <title>Whole genome sequencing of Lactobacillus casei NRIC0644.</title>
        <authorList>
            <person name="Atarashi H."/>
            <person name="Yoshida Y."/>
            <person name="Fujimura S."/>
            <person name="Tanaka N."/>
            <person name="Shiwa Y."/>
            <person name="Yoshikawa H."/>
            <person name="Okada S."/>
            <person name="Nakagawa J."/>
        </authorList>
    </citation>
    <scope>NUCLEOTIDE SEQUENCE [LARGE SCALE GENOMIC DNA]</scope>
    <source>
        <strain evidence="8">NRIC0644</strain>
    </source>
</reference>
<comment type="caution">
    <text evidence="7">The sequence shown here is derived from an EMBL/GenBank/DDBJ whole genome shotgun (WGS) entry which is preliminary data.</text>
</comment>
<dbReference type="GO" id="GO:0016887">
    <property type="term" value="F:ATP hydrolysis activity"/>
    <property type="evidence" value="ECO:0007669"/>
    <property type="project" value="InterPro"/>
</dbReference>
<keyword evidence="4" id="KW-0067">ATP-binding</keyword>
<dbReference type="CDD" id="cd03255">
    <property type="entry name" value="ABC_MJ0796_LolCDE_FtsE"/>
    <property type="match status" value="1"/>
</dbReference>
<dbReference type="AlphaFoldDB" id="A0A0C9QGN6"/>
<dbReference type="PROSITE" id="PS50893">
    <property type="entry name" value="ABC_TRANSPORTER_2"/>
    <property type="match status" value="1"/>
</dbReference>
<dbReference type="GO" id="GO:0022857">
    <property type="term" value="F:transmembrane transporter activity"/>
    <property type="evidence" value="ECO:0007669"/>
    <property type="project" value="UniProtKB-ARBA"/>
</dbReference>
<evidence type="ECO:0000313" key="8">
    <source>
        <dbReference type="Proteomes" id="UP000032552"/>
    </source>
</evidence>
<dbReference type="RefSeq" id="WP_003565956.1">
    <property type="nucleotide sequence ID" value="NZ_BAYM01000246.1"/>
</dbReference>
<protein>
    <submittedName>
        <fullName evidence="7">ABC-type antimicrobial peptide transport system protein</fullName>
    </submittedName>
</protein>
<dbReference type="InterPro" id="IPR027417">
    <property type="entry name" value="P-loop_NTPase"/>
</dbReference>